<protein>
    <recommendedName>
        <fullName evidence="2">Ferredoxin, 2Fe-2S</fullName>
    </recommendedName>
</protein>
<dbReference type="SUPFAM" id="SSF52833">
    <property type="entry name" value="Thioredoxin-like"/>
    <property type="match status" value="1"/>
</dbReference>
<sequence>MAKHKYHILVCTTTRPPGNMRGSCGEKKSQDLINAFYQEMEKKMLFGQILITESSCLGPCPIGATVVVYPDGVWYKGVTVPDVTEIMDEHITNGKPVERLLVPDEMWG</sequence>
<evidence type="ECO:0008006" key="2">
    <source>
        <dbReference type="Google" id="ProtNLM"/>
    </source>
</evidence>
<name>A0A3B1CGM2_9ZZZZ</name>
<proteinExistence type="predicted"/>
<accession>A0A3B1CGM2</accession>
<dbReference type="CDD" id="cd02980">
    <property type="entry name" value="TRX_Fd_family"/>
    <property type="match status" value="1"/>
</dbReference>
<dbReference type="EMBL" id="UOGF01000054">
    <property type="protein sequence ID" value="VAX29636.1"/>
    <property type="molecule type" value="Genomic_DNA"/>
</dbReference>
<dbReference type="Gene3D" id="3.40.30.10">
    <property type="entry name" value="Glutaredoxin"/>
    <property type="match status" value="1"/>
</dbReference>
<gene>
    <name evidence="1" type="ORF">MNBD_NITROSPIRAE01-857</name>
</gene>
<dbReference type="AlphaFoldDB" id="A0A3B1CGM2"/>
<evidence type="ECO:0000313" key="1">
    <source>
        <dbReference type="EMBL" id="VAX29636.1"/>
    </source>
</evidence>
<reference evidence="1" key="1">
    <citation type="submission" date="2018-06" db="EMBL/GenBank/DDBJ databases">
        <authorList>
            <person name="Zhirakovskaya E."/>
        </authorList>
    </citation>
    <scope>NUCLEOTIDE SEQUENCE</scope>
</reference>
<organism evidence="1">
    <name type="scientific">hydrothermal vent metagenome</name>
    <dbReference type="NCBI Taxonomy" id="652676"/>
    <lineage>
        <taxon>unclassified sequences</taxon>
        <taxon>metagenomes</taxon>
        <taxon>ecological metagenomes</taxon>
    </lineage>
</organism>
<dbReference type="InterPro" id="IPR036249">
    <property type="entry name" value="Thioredoxin-like_sf"/>
</dbReference>